<accession>A0A091AUS8</accession>
<dbReference type="OrthoDB" id="9772295at2"/>
<sequence length="679" mass="74377">MTLFRSRLWAPCAAVGLLLATMWLNASAATPPAMTAAPAAPLNEAQKARLVLERLGFGARPGDVERVQKMGVKAWIAQQLQPESIPDAALAARLKGLTVPAMSTAELYGKYPNPTAIRQQVLRAQGGGRRGRDNADAAVRVPESPAPADLPNEAERSQMRQAIAQVYRDNGYGRPQQVYQQLAADRLLRATYSERQLQEVMVDFWSNHFNIYARKNVTQWFLPAFDREAIRPHALGNFRDLLAATAHSPAMLFYLDNFESVSPEANLAQIAGGDRQKRLAAMSDEQLRTQLMQRRGLSAEQADDQIQRLRANPGGQLAQRLPNGINENYARELMELHTLGVDGGYTQQDVREVARCFTGWTIADARGYGVYAQDSDDPRLSTRLTRQRERYGVPSDAPTGGFYFNARLHDAGVKTVLGHRIDAGGQRDGEAVIDLLASQPATARFLARKLAVKFVSDEPSPALVERVAQAFLHSKGDIRTTLRALFDDPEFFTTATYRAKIKTPFELVVSSLRTLRADTNGREIQALLLDLGEPLYGYQAPTGYPDTAADWVNTGALLKRMNFATALAANRIPGTRIDLAQLGNDGDPQALLASGVQRLLGGEVSAHTQTTLAEQLARPLPEARLDAAVVEQQEMFGDPERAAGGLTRGQQVRLLASSGDPARIKVVGLILGSPDFQRQ</sequence>
<dbReference type="PATRIC" id="fig|1121015.4.peg.762"/>
<evidence type="ECO:0000313" key="2">
    <source>
        <dbReference type="EMBL" id="KFN44033.1"/>
    </source>
</evidence>
<comment type="caution">
    <text evidence="2">The sequence shown here is derived from an EMBL/GenBank/DDBJ whole genome shotgun (WGS) entry which is preliminary data.</text>
</comment>
<organism evidence="2 3">
    <name type="scientific">Arenimonas oryziterrae DSM 21050 = YC6267</name>
    <dbReference type="NCBI Taxonomy" id="1121015"/>
    <lineage>
        <taxon>Bacteria</taxon>
        <taxon>Pseudomonadati</taxon>
        <taxon>Pseudomonadota</taxon>
        <taxon>Gammaproteobacteria</taxon>
        <taxon>Lysobacterales</taxon>
        <taxon>Lysobacteraceae</taxon>
        <taxon>Arenimonas</taxon>
    </lineage>
</organism>
<dbReference type="Pfam" id="PF08811">
    <property type="entry name" value="DUF1800"/>
    <property type="match status" value="1"/>
</dbReference>
<dbReference type="RefSeq" id="WP_022969348.1">
    <property type="nucleotide sequence ID" value="NZ_ATVD01000003.1"/>
</dbReference>
<dbReference type="EMBL" id="AVCI01000003">
    <property type="protein sequence ID" value="KFN44033.1"/>
    <property type="molecule type" value="Genomic_DNA"/>
</dbReference>
<evidence type="ECO:0000256" key="1">
    <source>
        <dbReference type="SAM" id="SignalP"/>
    </source>
</evidence>
<feature type="chain" id="PRO_5001868915" description="DUF1800 domain-containing protein" evidence="1">
    <location>
        <begin position="29"/>
        <end position="679"/>
    </location>
</feature>
<dbReference type="eggNOG" id="COG5267">
    <property type="taxonomic scope" value="Bacteria"/>
</dbReference>
<dbReference type="AlphaFoldDB" id="A0A091AUS8"/>
<gene>
    <name evidence="2" type="ORF">N789_06360</name>
</gene>
<keyword evidence="3" id="KW-1185">Reference proteome</keyword>
<dbReference type="Proteomes" id="UP000029385">
    <property type="component" value="Unassembled WGS sequence"/>
</dbReference>
<dbReference type="InterPro" id="IPR014917">
    <property type="entry name" value="DUF1800"/>
</dbReference>
<protein>
    <recommendedName>
        <fullName evidence="4">DUF1800 domain-containing protein</fullName>
    </recommendedName>
</protein>
<proteinExistence type="predicted"/>
<dbReference type="STRING" id="1121015.GCA_000420545_01726"/>
<keyword evidence="1" id="KW-0732">Signal</keyword>
<reference evidence="2 3" key="1">
    <citation type="submission" date="2013-09" db="EMBL/GenBank/DDBJ databases">
        <title>Genome sequencing of Arenimonas oryziterrae.</title>
        <authorList>
            <person name="Chen F."/>
            <person name="Wang G."/>
        </authorList>
    </citation>
    <scope>NUCLEOTIDE SEQUENCE [LARGE SCALE GENOMIC DNA]</scope>
    <source>
        <strain evidence="2 3">YC6267</strain>
    </source>
</reference>
<name>A0A091AUS8_9GAMM</name>
<evidence type="ECO:0008006" key="4">
    <source>
        <dbReference type="Google" id="ProtNLM"/>
    </source>
</evidence>
<evidence type="ECO:0000313" key="3">
    <source>
        <dbReference type="Proteomes" id="UP000029385"/>
    </source>
</evidence>
<feature type="signal peptide" evidence="1">
    <location>
        <begin position="1"/>
        <end position="28"/>
    </location>
</feature>